<dbReference type="Gene3D" id="3.40.50.80">
    <property type="entry name" value="Nucleotide-binding domain of ferredoxin-NADP reductase (FNR) module"/>
    <property type="match status" value="1"/>
</dbReference>
<dbReference type="PROSITE" id="PS51384">
    <property type="entry name" value="FAD_FR"/>
    <property type="match status" value="1"/>
</dbReference>
<dbReference type="GO" id="GO:0016491">
    <property type="term" value="F:oxidoreductase activity"/>
    <property type="evidence" value="ECO:0007669"/>
    <property type="project" value="InterPro"/>
</dbReference>
<dbReference type="InterPro" id="IPR039261">
    <property type="entry name" value="FNR_nucleotide-bd"/>
</dbReference>
<dbReference type="Pfam" id="PF00175">
    <property type="entry name" value="NAD_binding_1"/>
    <property type="match status" value="1"/>
</dbReference>
<evidence type="ECO:0000259" key="1">
    <source>
        <dbReference type="PROSITE" id="PS51384"/>
    </source>
</evidence>
<reference evidence="2 3" key="1">
    <citation type="submission" date="2016-07" db="EMBL/GenBank/DDBJ databases">
        <title>Pervasive Adenine N6-methylation of Active Genes in Fungi.</title>
        <authorList>
            <consortium name="DOE Joint Genome Institute"/>
            <person name="Mondo S.J."/>
            <person name="Dannebaum R.O."/>
            <person name="Kuo R.C."/>
            <person name="Labutti K."/>
            <person name="Haridas S."/>
            <person name="Kuo A."/>
            <person name="Salamov A."/>
            <person name="Ahrendt S.R."/>
            <person name="Lipzen A."/>
            <person name="Sullivan W."/>
            <person name="Andreopoulos W.B."/>
            <person name="Clum A."/>
            <person name="Lindquist E."/>
            <person name="Daum C."/>
            <person name="Ramamoorthy G.K."/>
            <person name="Gryganskyi A."/>
            <person name="Culley D."/>
            <person name="Magnuson J.K."/>
            <person name="James T.Y."/>
            <person name="O'Malley M.A."/>
            <person name="Stajich J.E."/>
            <person name="Spatafora J.W."/>
            <person name="Visel A."/>
            <person name="Grigoriev I.V."/>
        </authorList>
    </citation>
    <scope>NUCLEOTIDE SEQUENCE [LARGE SCALE GENOMIC DNA]</scope>
    <source>
        <strain evidence="2 3">JEL800</strain>
    </source>
</reference>
<name>A0A1Y2D2E7_9FUNG</name>
<dbReference type="InterPro" id="IPR012349">
    <property type="entry name" value="Split_barrel_FMN-bd"/>
</dbReference>
<accession>A0A1Y2D2E7</accession>
<dbReference type="Gene3D" id="2.40.30.10">
    <property type="entry name" value="Translation factors"/>
    <property type="match status" value="1"/>
</dbReference>
<dbReference type="PANTHER" id="PTHR42815">
    <property type="entry name" value="FAD-BINDING, PUTATIVE (AFU_ORTHOLOGUE AFUA_6G07600)-RELATED"/>
    <property type="match status" value="1"/>
</dbReference>
<dbReference type="Gene3D" id="2.30.110.10">
    <property type="entry name" value="Electron Transport, Fmn-binding Protein, Chain A"/>
    <property type="match status" value="1"/>
</dbReference>
<dbReference type="InterPro" id="IPR001433">
    <property type="entry name" value="OxRdtase_FAD/NAD-bd"/>
</dbReference>
<dbReference type="PANTHER" id="PTHR42815:SF2">
    <property type="entry name" value="FAD-BINDING, PUTATIVE (AFU_ORTHOLOGUE AFUA_6G07600)-RELATED"/>
    <property type="match status" value="1"/>
</dbReference>
<keyword evidence="3" id="KW-1185">Reference proteome</keyword>
<organism evidence="2 3">
    <name type="scientific">Rhizoclosmatium globosum</name>
    <dbReference type="NCBI Taxonomy" id="329046"/>
    <lineage>
        <taxon>Eukaryota</taxon>
        <taxon>Fungi</taxon>
        <taxon>Fungi incertae sedis</taxon>
        <taxon>Chytridiomycota</taxon>
        <taxon>Chytridiomycota incertae sedis</taxon>
        <taxon>Chytridiomycetes</taxon>
        <taxon>Chytridiales</taxon>
        <taxon>Chytriomycetaceae</taxon>
        <taxon>Rhizoclosmatium</taxon>
    </lineage>
</organism>
<evidence type="ECO:0000313" key="2">
    <source>
        <dbReference type="EMBL" id="ORY53430.1"/>
    </source>
</evidence>
<evidence type="ECO:0000313" key="3">
    <source>
        <dbReference type="Proteomes" id="UP000193642"/>
    </source>
</evidence>
<dbReference type="Proteomes" id="UP000193642">
    <property type="component" value="Unassembled WGS sequence"/>
</dbReference>
<feature type="domain" description="FAD-binding FR-type" evidence="1">
    <location>
        <begin position="341"/>
        <end position="469"/>
    </location>
</feature>
<gene>
    <name evidence="2" type="ORF">BCR33DRAFT_844762</name>
</gene>
<dbReference type="SUPFAM" id="SSF52343">
    <property type="entry name" value="Ferredoxin reductase-like, C-terminal NADP-linked domain"/>
    <property type="match status" value="1"/>
</dbReference>
<dbReference type="SUPFAM" id="SSF63380">
    <property type="entry name" value="Riboflavin synthase domain-like"/>
    <property type="match status" value="1"/>
</dbReference>
<dbReference type="InterPro" id="IPR017927">
    <property type="entry name" value="FAD-bd_FR_type"/>
</dbReference>
<dbReference type="EMBL" id="MCGO01000001">
    <property type="protein sequence ID" value="ORY53430.1"/>
    <property type="molecule type" value="Genomic_DNA"/>
</dbReference>
<sequence length="607" mass="66593">MNTHDHRQHAGELLVQHKRHSPENTSLIVESITSESMPSQHAAFFASLKYFAISSTDSLGRPWASLIATSPFVIGHDKLGISATNVPRDDPVAKCFATAKTGSPWAGLGIMFENRRRNKVAGRVLKSAFNGGCLDLALQTNENMGNCPKYITVRDVIPFERKAETVFNDFGTTSSIQLTKDERDLINRCSTIYLATRHFTSNDASTDMGLNHRGGPPGFVRVLDENGSSSLILPDYSGNRFYQSLGNVESDQLAGIVFVCFETGDTLHITGVAENLYDKDAETIMPRQTLITRITPTARVYIKNGLNLKLASPEQFSPYNPPLRQLRTELESTGKSITTSQTENTATLTSIKDRTPSIKTFTFELTSPVTFLPGAFAIFDFSDVVQREYRHMNQGDPKQVNDDLVRTWTISSTPDVGDDGGFKPTRSISCTIKRVDGGRLSPFLHNLRQNAIGNLKIRLSGIGGGFSCFHDADGTVSNKKLLFIAGGVGVTPFLAMLEALRISKDVDVVVLFSARGEEVNVLEPAVRGNKAVSQATVFDSTASKESQQDVFTLKNRRMGEPDFAGVKDLLDRDVFLCGPTGFMQVVRNTLAKVGVADSKIHQDSFNF</sequence>
<dbReference type="PRINTS" id="PR00410">
    <property type="entry name" value="PHEHYDRXLASE"/>
</dbReference>
<dbReference type="AlphaFoldDB" id="A0A1Y2D2E7"/>
<comment type="caution">
    <text evidence="2">The sequence shown here is derived from an EMBL/GenBank/DDBJ whole genome shotgun (WGS) entry which is preliminary data.</text>
</comment>
<dbReference type="OrthoDB" id="436496at2759"/>
<dbReference type="STRING" id="329046.A0A1Y2D2E7"/>
<dbReference type="InterPro" id="IPR017938">
    <property type="entry name" value="Riboflavin_synthase-like_b-brl"/>
</dbReference>
<protein>
    <recommendedName>
        <fullName evidence="1">FAD-binding FR-type domain-containing protein</fullName>
    </recommendedName>
</protein>
<proteinExistence type="predicted"/>